<organism evidence="1 2">
    <name type="scientific">Xylaria curta</name>
    <dbReference type="NCBI Taxonomy" id="42375"/>
    <lineage>
        <taxon>Eukaryota</taxon>
        <taxon>Fungi</taxon>
        <taxon>Dikarya</taxon>
        <taxon>Ascomycota</taxon>
        <taxon>Pezizomycotina</taxon>
        <taxon>Sordariomycetes</taxon>
        <taxon>Xylariomycetidae</taxon>
        <taxon>Xylariales</taxon>
        <taxon>Xylariaceae</taxon>
        <taxon>Xylaria</taxon>
    </lineage>
</organism>
<evidence type="ECO:0000313" key="1">
    <source>
        <dbReference type="EMBL" id="KAJ2992727.1"/>
    </source>
</evidence>
<accession>A0ACC1PHI0</accession>
<evidence type="ECO:0000313" key="2">
    <source>
        <dbReference type="Proteomes" id="UP001143856"/>
    </source>
</evidence>
<sequence>MSVPFGFSAGDFLTILGLVVKISQALDESSGSLAEFQGIKQELKSFGHIVEGVQKAAIDPSTISIENASLLPDVLRNCTEALNSFQIFLASYNGMHSVFKKVSWVTKALRNVRVELAQVNNDVSQEIQKTAQSLQLHVTSSLSLPYDQQPIKFQDALGRRYPVPLELCSDFQSFLEFLEFSFKSCSLLPLVKNRDLWLFTPGGEQVAWWYLLQEGDWAGSTRPGMRLGMSSRPPSIDSGFVGKLFEGASKAYNGGYNQLTSDVRFIKPLPPNAPYNPDTEFRYLTPPQQDQSKVTKESDESETPSTSSAKGNSTKRKCPKCSFETECDAAYAQHKSQTLSQSQFFSEAGLPPPTTTAAVPSAAGPTEA</sequence>
<comment type="caution">
    <text evidence="1">The sequence shown here is derived from an EMBL/GenBank/DDBJ whole genome shotgun (WGS) entry which is preliminary data.</text>
</comment>
<proteinExistence type="predicted"/>
<name>A0ACC1PHI0_9PEZI</name>
<protein>
    <submittedName>
        <fullName evidence="1">Uncharacterized protein</fullName>
    </submittedName>
</protein>
<keyword evidence="2" id="KW-1185">Reference proteome</keyword>
<dbReference type="EMBL" id="JAPDGR010000251">
    <property type="protein sequence ID" value="KAJ2992727.1"/>
    <property type="molecule type" value="Genomic_DNA"/>
</dbReference>
<dbReference type="Proteomes" id="UP001143856">
    <property type="component" value="Unassembled WGS sequence"/>
</dbReference>
<gene>
    <name evidence="1" type="ORF">NUW58_g2069</name>
</gene>
<reference evidence="1" key="1">
    <citation type="submission" date="2022-10" db="EMBL/GenBank/DDBJ databases">
        <title>Genome Sequence of Xylaria curta.</title>
        <authorList>
            <person name="Buettner E."/>
        </authorList>
    </citation>
    <scope>NUCLEOTIDE SEQUENCE</scope>
    <source>
        <strain evidence="1">Babe10</strain>
    </source>
</reference>